<evidence type="ECO:0000313" key="8">
    <source>
        <dbReference type="Proteomes" id="UP000474957"/>
    </source>
</evidence>
<dbReference type="Pfam" id="PF02826">
    <property type="entry name" value="2-Hacid_dh_C"/>
    <property type="match status" value="1"/>
</dbReference>
<dbReference type="GO" id="GO:0005829">
    <property type="term" value="C:cytosol"/>
    <property type="evidence" value="ECO:0007669"/>
    <property type="project" value="TreeGrafter"/>
</dbReference>
<dbReference type="GO" id="GO:0051287">
    <property type="term" value="F:NAD binding"/>
    <property type="evidence" value="ECO:0007669"/>
    <property type="project" value="InterPro"/>
</dbReference>
<feature type="domain" description="D-isomer specific 2-hydroxyacid dehydrogenase NAD-binding" evidence="6">
    <location>
        <begin position="103"/>
        <end position="275"/>
    </location>
</feature>
<keyword evidence="8" id="KW-1185">Reference proteome</keyword>
<evidence type="ECO:0000259" key="6">
    <source>
        <dbReference type="Pfam" id="PF02826"/>
    </source>
</evidence>
<dbReference type="PANTHER" id="PTHR10996">
    <property type="entry name" value="2-HYDROXYACID DEHYDROGENASE-RELATED"/>
    <property type="match status" value="1"/>
</dbReference>
<accession>A0A6L5YXT8</accession>
<dbReference type="CDD" id="cd12156">
    <property type="entry name" value="HPPR"/>
    <property type="match status" value="1"/>
</dbReference>
<dbReference type="InterPro" id="IPR006139">
    <property type="entry name" value="D-isomer_2_OHA_DH_cat_dom"/>
</dbReference>
<dbReference type="InterPro" id="IPR006140">
    <property type="entry name" value="D-isomer_DH_NAD-bd"/>
</dbReference>
<dbReference type="SUPFAM" id="SSF52283">
    <property type="entry name" value="Formate/glycerate dehydrogenase catalytic domain-like"/>
    <property type="match status" value="1"/>
</dbReference>
<dbReference type="InterPro" id="IPR036291">
    <property type="entry name" value="NAD(P)-bd_dom_sf"/>
</dbReference>
<proteinExistence type="inferred from homology"/>
<dbReference type="PANTHER" id="PTHR10996:SF178">
    <property type="entry name" value="2-HYDROXYACID DEHYDROGENASE YGL185C-RELATED"/>
    <property type="match status" value="1"/>
</dbReference>
<evidence type="ECO:0000256" key="3">
    <source>
        <dbReference type="ARBA" id="ARBA00023027"/>
    </source>
</evidence>
<dbReference type="AlphaFoldDB" id="A0A6L5YXT8"/>
<comment type="similarity">
    <text evidence="4">Belongs to the D-isomer specific 2-hydroxyacid dehydrogenase family.</text>
</comment>
<gene>
    <name evidence="7" type="ORF">GE300_04080</name>
</gene>
<dbReference type="GO" id="GO:0030267">
    <property type="term" value="F:glyoxylate reductase (NADPH) activity"/>
    <property type="evidence" value="ECO:0007669"/>
    <property type="project" value="TreeGrafter"/>
</dbReference>
<dbReference type="Gene3D" id="3.40.50.720">
    <property type="entry name" value="NAD(P)-binding Rossmann-like Domain"/>
    <property type="match status" value="2"/>
</dbReference>
<dbReference type="FunFam" id="3.40.50.720:FF:000213">
    <property type="entry name" value="Putative 2-hydroxyacid dehydrogenase"/>
    <property type="match status" value="1"/>
</dbReference>
<organism evidence="7 8">
    <name type="scientific">Halovulum marinum</name>
    <dbReference type="NCBI Taxonomy" id="2662447"/>
    <lineage>
        <taxon>Bacteria</taxon>
        <taxon>Pseudomonadati</taxon>
        <taxon>Pseudomonadota</taxon>
        <taxon>Alphaproteobacteria</taxon>
        <taxon>Rhodobacterales</taxon>
        <taxon>Paracoccaceae</taxon>
        <taxon>Halovulum</taxon>
    </lineage>
</organism>
<keyword evidence="2 4" id="KW-0560">Oxidoreductase</keyword>
<reference evidence="7 8" key="1">
    <citation type="submission" date="2019-10" db="EMBL/GenBank/DDBJ databases">
        <title>Cognatihalovulum marinum gen. nov. sp. nov., a new member of the family Rhodobacteraceae isolated from deep seawater of the Northwest Indian Ocean.</title>
        <authorList>
            <person name="Ruan C."/>
            <person name="Wang J."/>
            <person name="Zheng X."/>
            <person name="Song L."/>
            <person name="Zhu Y."/>
            <person name="Huang Y."/>
            <person name="Lu Z."/>
            <person name="Du W."/>
            <person name="Huang L."/>
            <person name="Dai X."/>
        </authorList>
    </citation>
    <scope>NUCLEOTIDE SEQUENCE [LARGE SCALE GENOMIC DNA]</scope>
    <source>
        <strain evidence="7 8">2CG4</strain>
    </source>
</reference>
<keyword evidence="3" id="KW-0520">NAD</keyword>
<dbReference type="Pfam" id="PF00389">
    <property type="entry name" value="2-Hacid_dh"/>
    <property type="match status" value="1"/>
</dbReference>
<evidence type="ECO:0000256" key="2">
    <source>
        <dbReference type="ARBA" id="ARBA00023002"/>
    </source>
</evidence>
<comment type="caution">
    <text evidence="7">The sequence shown here is derived from an EMBL/GenBank/DDBJ whole genome shotgun (WGS) entry which is preliminary data.</text>
</comment>
<dbReference type="Proteomes" id="UP000474957">
    <property type="component" value="Unassembled WGS sequence"/>
</dbReference>
<feature type="domain" description="D-isomer specific 2-hydroxyacid dehydrogenase catalytic" evidence="5">
    <location>
        <begin position="3"/>
        <end position="306"/>
    </location>
</feature>
<dbReference type="SUPFAM" id="SSF51735">
    <property type="entry name" value="NAD(P)-binding Rossmann-fold domains"/>
    <property type="match status" value="1"/>
</dbReference>
<sequence length="314" mass="32615">MVMHAARPMAMAQLAAAYTLHRQDEAADPDAFLAAHGPGCRAVVTNGHTPLTEVQLAHLPDLEIVACASAGFESIDLPALSARGIALTNTSAALHDDVADTALMLTLAARRQLIAAHAYVRSGDWGRKGMYPLLSALHGKRAGIAGLGNIGQAIARRLVPLGLEIGYTARSRKPVDYAFHPQIRDLAAWADILVLVVPGGAATRGMVDRAVLEALGPQGTLVNVARGSVVDEAALIAALRDGTLGSAGLDVYLNEPQPDPALTALPNVTLYPHHASGTVETRDAMAQLVVDNLAAHFAGRPLPTPVAPAPKTGG</sequence>
<evidence type="ECO:0000259" key="5">
    <source>
        <dbReference type="Pfam" id="PF00389"/>
    </source>
</evidence>
<evidence type="ECO:0000256" key="4">
    <source>
        <dbReference type="RuleBase" id="RU003719"/>
    </source>
</evidence>
<keyword evidence="1" id="KW-0521">NADP</keyword>
<dbReference type="GO" id="GO:0016618">
    <property type="term" value="F:hydroxypyruvate reductase [NAD(P)H] activity"/>
    <property type="evidence" value="ECO:0007669"/>
    <property type="project" value="TreeGrafter"/>
</dbReference>
<evidence type="ECO:0000256" key="1">
    <source>
        <dbReference type="ARBA" id="ARBA00022857"/>
    </source>
</evidence>
<evidence type="ECO:0000313" key="7">
    <source>
        <dbReference type="EMBL" id="MSU88799.1"/>
    </source>
</evidence>
<name>A0A6L5YXT8_9RHOB</name>
<dbReference type="EMBL" id="WIND01000002">
    <property type="protein sequence ID" value="MSU88799.1"/>
    <property type="molecule type" value="Genomic_DNA"/>
</dbReference>
<dbReference type="InterPro" id="IPR050223">
    <property type="entry name" value="D-isomer_2-hydroxyacid_DH"/>
</dbReference>
<protein>
    <submittedName>
        <fullName evidence="7">2-hydroxyacid dehydrogenase</fullName>
    </submittedName>
</protein>